<dbReference type="Proteomes" id="UP000663923">
    <property type="component" value="Chromosome"/>
</dbReference>
<dbReference type="PANTHER" id="PTHR43174:SF2">
    <property type="entry name" value="UDP-N-ACETYLGLUCOSAMINE 2-EPIMERASE"/>
    <property type="match status" value="1"/>
</dbReference>
<dbReference type="Gene3D" id="3.40.50.2000">
    <property type="entry name" value="Glycogen Phosphorylase B"/>
    <property type="match status" value="1"/>
</dbReference>
<evidence type="ECO:0000256" key="3">
    <source>
        <dbReference type="ARBA" id="ARBA00038209"/>
    </source>
</evidence>
<evidence type="ECO:0000313" key="8">
    <source>
        <dbReference type="EMBL" id="QTD57923.1"/>
    </source>
</evidence>
<proteinExistence type="inferred from homology"/>
<evidence type="ECO:0000256" key="2">
    <source>
        <dbReference type="ARBA" id="ARBA00036080"/>
    </source>
</evidence>
<evidence type="ECO:0000256" key="5">
    <source>
        <dbReference type="RuleBase" id="RU003513"/>
    </source>
</evidence>
<feature type="domain" description="UDP-N-acetylglucosamine 2-epimerase" evidence="7">
    <location>
        <begin position="2"/>
        <end position="90"/>
    </location>
</feature>
<evidence type="ECO:0000256" key="6">
    <source>
        <dbReference type="SAM" id="MobiDB-lite"/>
    </source>
</evidence>
<reference evidence="8 9" key="1">
    <citation type="submission" date="2021-03" db="EMBL/GenBank/DDBJ databases">
        <title>Complete genome of Parasphingorhabdus_sp.JHSY0214.</title>
        <authorList>
            <person name="Yoo J.H."/>
            <person name="Bae J.W."/>
        </authorList>
    </citation>
    <scope>NUCLEOTIDE SEQUENCE [LARGE SCALE GENOMIC DNA]</scope>
    <source>
        <strain evidence="8 9">JHSY0214</strain>
    </source>
</reference>
<dbReference type="PANTHER" id="PTHR43174">
    <property type="entry name" value="UDP-N-ACETYLGLUCOSAMINE 2-EPIMERASE"/>
    <property type="match status" value="1"/>
</dbReference>
<keyword evidence="9" id="KW-1185">Reference proteome</keyword>
<dbReference type="Pfam" id="PF02350">
    <property type="entry name" value="Epimerase_2"/>
    <property type="match status" value="1"/>
</dbReference>
<name>A0ABX7T8E4_9SPHN</name>
<evidence type="ECO:0000259" key="7">
    <source>
        <dbReference type="Pfam" id="PF02350"/>
    </source>
</evidence>
<gene>
    <name evidence="8" type="ORF">J4G78_17145</name>
</gene>
<protein>
    <recommendedName>
        <fullName evidence="4">UDP-N-acetylglucosamine 2-epimerase (non-hydrolyzing)</fullName>
        <ecNumber evidence="4">5.1.3.14</ecNumber>
    </recommendedName>
</protein>
<sequence length="104" mass="11799">MSGALAAYYRKIPVSHVEASLRSYNICHPWPEDVNRKNIGNIADQHFAPTKMSVEAMIKENIPDQQITITGNTVIDALLSTVEKRQKSSIKRRPRKYSDKKSSE</sequence>
<comment type="catalytic activity">
    <reaction evidence="2">
        <text>UDP-N-acetyl-alpha-D-glucosamine = UDP-N-acetyl-alpha-D-mannosamine</text>
        <dbReference type="Rhea" id="RHEA:17213"/>
        <dbReference type="ChEBI" id="CHEBI:57705"/>
        <dbReference type="ChEBI" id="CHEBI:68623"/>
        <dbReference type="EC" id="5.1.3.14"/>
    </reaction>
</comment>
<dbReference type="InterPro" id="IPR003331">
    <property type="entry name" value="UDP_GlcNAc_Epimerase_2_dom"/>
</dbReference>
<evidence type="ECO:0000256" key="4">
    <source>
        <dbReference type="ARBA" id="ARBA00038858"/>
    </source>
</evidence>
<dbReference type="SUPFAM" id="SSF53756">
    <property type="entry name" value="UDP-Glycosyltransferase/glycogen phosphorylase"/>
    <property type="match status" value="1"/>
</dbReference>
<dbReference type="InterPro" id="IPR029767">
    <property type="entry name" value="WecB-like"/>
</dbReference>
<keyword evidence="1 5" id="KW-0413">Isomerase</keyword>
<feature type="region of interest" description="Disordered" evidence="6">
    <location>
        <begin position="85"/>
        <end position="104"/>
    </location>
</feature>
<dbReference type="EC" id="5.1.3.14" evidence="4"/>
<organism evidence="8 9">
    <name type="scientific">Parasphingorhabdus cellanae</name>
    <dbReference type="NCBI Taxonomy" id="2806553"/>
    <lineage>
        <taxon>Bacteria</taxon>
        <taxon>Pseudomonadati</taxon>
        <taxon>Pseudomonadota</taxon>
        <taxon>Alphaproteobacteria</taxon>
        <taxon>Sphingomonadales</taxon>
        <taxon>Sphingomonadaceae</taxon>
        <taxon>Parasphingorhabdus</taxon>
    </lineage>
</organism>
<evidence type="ECO:0000313" key="9">
    <source>
        <dbReference type="Proteomes" id="UP000663923"/>
    </source>
</evidence>
<evidence type="ECO:0000256" key="1">
    <source>
        <dbReference type="ARBA" id="ARBA00023235"/>
    </source>
</evidence>
<comment type="similarity">
    <text evidence="3 5">Belongs to the UDP-N-acetylglucosamine 2-epimerase family.</text>
</comment>
<accession>A0ABX7T8E4</accession>
<dbReference type="EMBL" id="CP071794">
    <property type="protein sequence ID" value="QTD57923.1"/>
    <property type="molecule type" value="Genomic_DNA"/>
</dbReference>